<dbReference type="HOGENOM" id="CLU_056917_0_1_7"/>
<keyword evidence="4 6" id="KW-1133">Transmembrane helix</keyword>
<dbReference type="AlphaFoldDB" id="Q30YT4"/>
<keyword evidence="3 6" id="KW-0812">Transmembrane</keyword>
<evidence type="ECO:0000256" key="4">
    <source>
        <dbReference type="ARBA" id="ARBA00022989"/>
    </source>
</evidence>
<dbReference type="GO" id="GO:0005886">
    <property type="term" value="C:plasma membrane"/>
    <property type="evidence" value="ECO:0007669"/>
    <property type="project" value="UniProtKB-SubCell"/>
</dbReference>
<dbReference type="PANTHER" id="PTHR35007:SF2">
    <property type="entry name" value="PILUS ASSEMBLE PROTEIN"/>
    <property type="match status" value="1"/>
</dbReference>
<evidence type="ECO:0000256" key="6">
    <source>
        <dbReference type="SAM" id="Phobius"/>
    </source>
</evidence>
<dbReference type="KEGG" id="dde:Dde_2365"/>
<keyword evidence="2" id="KW-1003">Cell membrane</keyword>
<comment type="subcellular location">
    <subcellularLocation>
        <location evidence="1">Cell membrane</location>
        <topology evidence="1">Multi-pass membrane protein</topology>
    </subcellularLocation>
</comment>
<keyword evidence="5 6" id="KW-0472">Membrane</keyword>
<dbReference type="Proteomes" id="UP000002710">
    <property type="component" value="Chromosome"/>
</dbReference>
<accession>Q30YT4</accession>
<feature type="domain" description="Type II secretion system protein GspF" evidence="7">
    <location>
        <begin position="181"/>
        <end position="309"/>
    </location>
</feature>
<dbReference type="PANTHER" id="PTHR35007">
    <property type="entry name" value="INTEGRAL MEMBRANE PROTEIN-RELATED"/>
    <property type="match status" value="1"/>
</dbReference>
<sequence>MNIQNMLPLLVAALASASVMLAFFGLRGLLNGRQRAKQLQRRVRHHISPTRISGMQSAADTQQGRQQLTAKLNDLMSTIGERLAPRNEEQMGQTNLALVRAGYRSRKAPLILWGAKAGCMLLGLTCGLLIRLAAGETIPAGMLALLFICPAVLGLYLPDAWVSSKVRTRRRLMEDSLPDALDLLVVCVEAGMGLDQAIGRVARELSLSSPVLGEELSMLVSELRAGKTRSESLKNLAHRVGLEDVNSLVTLIIQADAFGTSIAHTLRVYSDTMRTTRFQRAEEIAAKMPVKLLFPLVFCILPALFVAIMGPAGIRLMQVFSQME</sequence>
<evidence type="ECO:0000313" key="9">
    <source>
        <dbReference type="Proteomes" id="UP000002710"/>
    </source>
</evidence>
<dbReference type="STRING" id="207559.Dde_2365"/>
<evidence type="ECO:0000256" key="3">
    <source>
        <dbReference type="ARBA" id="ARBA00022692"/>
    </source>
</evidence>
<feature type="transmembrane region" description="Helical" evidence="6">
    <location>
        <begin position="292"/>
        <end position="314"/>
    </location>
</feature>
<gene>
    <name evidence="8" type="ordered locus">Dde_2365</name>
</gene>
<evidence type="ECO:0000259" key="7">
    <source>
        <dbReference type="Pfam" id="PF00482"/>
    </source>
</evidence>
<dbReference type="RefSeq" id="WP_011368238.1">
    <property type="nucleotide sequence ID" value="NC_007519.1"/>
</dbReference>
<evidence type="ECO:0000256" key="5">
    <source>
        <dbReference type="ARBA" id="ARBA00023136"/>
    </source>
</evidence>
<name>Q30YT4_OLEA2</name>
<feature type="transmembrane region" description="Helical" evidence="6">
    <location>
        <begin position="110"/>
        <end position="134"/>
    </location>
</feature>
<feature type="transmembrane region" description="Helical" evidence="6">
    <location>
        <begin position="140"/>
        <end position="162"/>
    </location>
</feature>
<dbReference type="EMBL" id="CP000112">
    <property type="protein sequence ID" value="ABB39162.1"/>
    <property type="molecule type" value="Genomic_DNA"/>
</dbReference>
<dbReference type="eggNOG" id="COG2064">
    <property type="taxonomic scope" value="Bacteria"/>
</dbReference>
<evidence type="ECO:0000313" key="8">
    <source>
        <dbReference type="EMBL" id="ABB39162.1"/>
    </source>
</evidence>
<proteinExistence type="predicted"/>
<organism evidence="8 9">
    <name type="scientific">Oleidesulfovibrio alaskensis (strain ATCC BAA-1058 / DSM 17464 / G20)</name>
    <name type="common">Desulfovibrio alaskensis</name>
    <dbReference type="NCBI Taxonomy" id="207559"/>
    <lineage>
        <taxon>Bacteria</taxon>
        <taxon>Pseudomonadati</taxon>
        <taxon>Thermodesulfobacteriota</taxon>
        <taxon>Desulfovibrionia</taxon>
        <taxon>Desulfovibrionales</taxon>
        <taxon>Desulfovibrionaceae</taxon>
        <taxon>Oleidesulfovibrio</taxon>
    </lineage>
</organism>
<dbReference type="Pfam" id="PF00482">
    <property type="entry name" value="T2SSF"/>
    <property type="match status" value="1"/>
</dbReference>
<evidence type="ECO:0000256" key="1">
    <source>
        <dbReference type="ARBA" id="ARBA00004651"/>
    </source>
</evidence>
<keyword evidence="9" id="KW-1185">Reference proteome</keyword>
<feature type="transmembrane region" description="Helical" evidence="6">
    <location>
        <begin position="6"/>
        <end position="30"/>
    </location>
</feature>
<reference evidence="8 9" key="1">
    <citation type="journal article" date="2011" name="J. Bacteriol.">
        <title>Complete genome sequence and updated annotation of Desulfovibrio alaskensis G20.</title>
        <authorList>
            <person name="Hauser L.J."/>
            <person name="Land M.L."/>
            <person name="Brown S.D."/>
            <person name="Larimer F."/>
            <person name="Keller K.L."/>
            <person name="Rapp-Giles B.J."/>
            <person name="Price M.N."/>
            <person name="Lin M."/>
            <person name="Bruce D.C."/>
            <person name="Detter J.C."/>
            <person name="Tapia R."/>
            <person name="Han C.S."/>
            <person name="Goodwin L.A."/>
            <person name="Cheng J.F."/>
            <person name="Pitluck S."/>
            <person name="Copeland A."/>
            <person name="Lucas S."/>
            <person name="Nolan M."/>
            <person name="Lapidus A.L."/>
            <person name="Palumbo A.V."/>
            <person name="Wall J.D."/>
        </authorList>
    </citation>
    <scope>NUCLEOTIDE SEQUENCE [LARGE SCALE GENOMIC DNA]</scope>
    <source>
        <strain evidence="9">ATCC BAA 1058 / DSM 17464 / G20</strain>
    </source>
</reference>
<dbReference type="InterPro" id="IPR018076">
    <property type="entry name" value="T2SS_GspF_dom"/>
</dbReference>
<evidence type="ECO:0000256" key="2">
    <source>
        <dbReference type="ARBA" id="ARBA00022475"/>
    </source>
</evidence>
<protein>
    <submittedName>
        <fullName evidence="8">Type II secretion system F domain-containing protein</fullName>
    </submittedName>
</protein>